<evidence type="ECO:0000256" key="6">
    <source>
        <dbReference type="ARBA" id="ARBA00022660"/>
    </source>
</evidence>
<dbReference type="InterPro" id="IPR003918">
    <property type="entry name" value="NADH_UbQ_OxRdtase"/>
</dbReference>
<reference evidence="19" key="1">
    <citation type="journal article" date="2016" name="BMC Evol. Biol.">
        <title>Monoplacophoran mitochondrial genomes: convergent gene arrangements and little phylogenetic signal.</title>
        <authorList>
            <person name="Stoger I."/>
            <person name="Kocot K.M."/>
            <person name="Poustka A.J."/>
            <person name="Wilson N.G."/>
            <person name="Ivanov D."/>
            <person name="Halanych K.M."/>
            <person name="Schrodl M."/>
        </authorList>
    </citation>
    <scope>NUCLEOTIDE SEQUENCE</scope>
</reference>
<feature type="transmembrane region" description="Helical" evidence="16">
    <location>
        <begin position="184"/>
        <end position="201"/>
    </location>
</feature>
<feature type="transmembrane region" description="Helical" evidence="16">
    <location>
        <begin position="377"/>
        <end position="407"/>
    </location>
</feature>
<feature type="transmembrane region" description="Helical" evidence="16">
    <location>
        <begin position="114"/>
        <end position="134"/>
    </location>
</feature>
<evidence type="ECO:0000256" key="14">
    <source>
        <dbReference type="ARBA" id="ARBA00023136"/>
    </source>
</evidence>
<feature type="transmembrane region" description="Helical" evidence="16">
    <location>
        <begin position="252"/>
        <end position="274"/>
    </location>
</feature>
<comment type="subcellular location">
    <subcellularLocation>
        <location evidence="1 16">Mitochondrion membrane</location>
        <topology evidence="1 16">Multi-pass membrane protein</topology>
    </subcellularLocation>
</comment>
<evidence type="ECO:0000313" key="19">
    <source>
        <dbReference type="EMBL" id="APQ42954.1"/>
    </source>
</evidence>
<evidence type="ECO:0000256" key="11">
    <source>
        <dbReference type="ARBA" id="ARBA00023027"/>
    </source>
</evidence>
<feature type="transmembrane region" description="Helical" evidence="16">
    <location>
        <begin position="61"/>
        <end position="78"/>
    </location>
</feature>
<feature type="domain" description="NADH:ubiquinone oxidoreductase chain 4 N-terminal" evidence="18">
    <location>
        <begin position="1"/>
        <end position="106"/>
    </location>
</feature>
<dbReference type="Pfam" id="PF00361">
    <property type="entry name" value="Proton_antipo_M"/>
    <property type="match status" value="1"/>
</dbReference>
<dbReference type="GO" id="GO:0003954">
    <property type="term" value="F:NADH dehydrogenase activity"/>
    <property type="evidence" value="ECO:0007669"/>
    <property type="project" value="TreeGrafter"/>
</dbReference>
<evidence type="ECO:0000256" key="5">
    <source>
        <dbReference type="ARBA" id="ARBA00022448"/>
    </source>
</evidence>
<evidence type="ECO:0000256" key="7">
    <source>
        <dbReference type="ARBA" id="ARBA00022692"/>
    </source>
</evidence>
<dbReference type="PANTHER" id="PTHR43507">
    <property type="entry name" value="NADH-UBIQUINONE OXIDOREDUCTASE CHAIN 4"/>
    <property type="match status" value="1"/>
</dbReference>
<keyword evidence="9 16" id="KW-0249">Electron transport</keyword>
<evidence type="ECO:0000259" key="17">
    <source>
        <dbReference type="Pfam" id="PF00361"/>
    </source>
</evidence>
<evidence type="ECO:0000256" key="4">
    <source>
        <dbReference type="ARBA" id="ARBA00021006"/>
    </source>
</evidence>
<dbReference type="GO" id="GO:0031966">
    <property type="term" value="C:mitochondrial membrane"/>
    <property type="evidence" value="ECO:0007669"/>
    <property type="project" value="UniProtKB-SubCell"/>
</dbReference>
<dbReference type="GO" id="GO:0048039">
    <property type="term" value="F:ubiquinone binding"/>
    <property type="evidence" value="ECO:0007669"/>
    <property type="project" value="TreeGrafter"/>
</dbReference>
<feature type="transmembrane region" description="Helical" evidence="16">
    <location>
        <begin position="90"/>
        <end position="108"/>
    </location>
</feature>
<geneLocation type="mitochondrion" evidence="19"/>
<feature type="transmembrane region" description="Helical" evidence="16">
    <location>
        <begin position="146"/>
        <end position="164"/>
    </location>
</feature>
<feature type="domain" description="NADH:quinone oxidoreductase/Mrp antiporter transmembrane" evidence="17">
    <location>
        <begin position="110"/>
        <end position="393"/>
    </location>
</feature>
<evidence type="ECO:0000256" key="10">
    <source>
        <dbReference type="ARBA" id="ARBA00022989"/>
    </source>
</evidence>
<comment type="catalytic activity">
    <reaction evidence="15 16">
        <text>a ubiquinone + NADH + 5 H(+)(in) = a ubiquinol + NAD(+) + 4 H(+)(out)</text>
        <dbReference type="Rhea" id="RHEA:29091"/>
        <dbReference type="Rhea" id="RHEA-COMP:9565"/>
        <dbReference type="Rhea" id="RHEA-COMP:9566"/>
        <dbReference type="ChEBI" id="CHEBI:15378"/>
        <dbReference type="ChEBI" id="CHEBI:16389"/>
        <dbReference type="ChEBI" id="CHEBI:17976"/>
        <dbReference type="ChEBI" id="CHEBI:57540"/>
        <dbReference type="ChEBI" id="CHEBI:57945"/>
        <dbReference type="EC" id="7.1.1.2"/>
    </reaction>
</comment>
<keyword evidence="14 16" id="KW-0472">Membrane</keyword>
<evidence type="ECO:0000256" key="3">
    <source>
        <dbReference type="ARBA" id="ARBA00012944"/>
    </source>
</evidence>
<dbReference type="Pfam" id="PF01059">
    <property type="entry name" value="Oxidored_q5_N"/>
    <property type="match status" value="1"/>
</dbReference>
<organism evidence="19">
    <name type="scientific">Vema ewingi</name>
    <dbReference type="NCBI Taxonomy" id="1930079"/>
    <lineage>
        <taxon>Eukaryota</taxon>
        <taxon>Metazoa</taxon>
        <taxon>Spiralia</taxon>
        <taxon>Lophotrochozoa</taxon>
        <taxon>Mollusca</taxon>
        <taxon>Monoplacophora</taxon>
        <taxon>Tryblidiida</taxon>
        <taxon>Neopilinidae</taxon>
        <taxon>Vema</taxon>
    </lineage>
</organism>
<comment type="similarity">
    <text evidence="2 16">Belongs to the complex I subunit 4 family.</text>
</comment>
<name>A0A1L6BZY3_9MOLL</name>
<dbReference type="GO" id="GO:0008137">
    <property type="term" value="F:NADH dehydrogenase (ubiquinone) activity"/>
    <property type="evidence" value="ECO:0007669"/>
    <property type="project" value="UniProtKB-UniRule"/>
</dbReference>
<evidence type="ECO:0000259" key="18">
    <source>
        <dbReference type="Pfam" id="PF01059"/>
    </source>
</evidence>
<dbReference type="PANTHER" id="PTHR43507:SF20">
    <property type="entry name" value="NADH-UBIQUINONE OXIDOREDUCTASE CHAIN 4"/>
    <property type="match status" value="1"/>
</dbReference>
<dbReference type="EMBL" id="KY244019">
    <property type="protein sequence ID" value="APQ42954.1"/>
    <property type="molecule type" value="Genomic_DNA"/>
</dbReference>
<feature type="transmembrane region" description="Helical" evidence="16">
    <location>
        <begin position="26"/>
        <end position="49"/>
    </location>
</feature>
<evidence type="ECO:0000256" key="1">
    <source>
        <dbReference type="ARBA" id="ARBA00004225"/>
    </source>
</evidence>
<keyword evidence="8" id="KW-1278">Translocase</keyword>
<dbReference type="InterPro" id="IPR001750">
    <property type="entry name" value="ND/Mrp_TM"/>
</dbReference>
<dbReference type="EC" id="7.1.1.2" evidence="3 16"/>
<keyword evidence="7 16" id="KW-0812">Transmembrane</keyword>
<feature type="transmembrane region" description="Helical" evidence="16">
    <location>
        <begin position="281"/>
        <end position="302"/>
    </location>
</feature>
<keyword evidence="13 16" id="KW-0496">Mitochondrion</keyword>
<keyword evidence="12 16" id="KW-0830">Ubiquinone</keyword>
<evidence type="ECO:0000256" key="13">
    <source>
        <dbReference type="ARBA" id="ARBA00023128"/>
    </source>
</evidence>
<keyword evidence="11 16" id="KW-0520">NAD</keyword>
<proteinExistence type="inferred from homology"/>
<evidence type="ECO:0000256" key="15">
    <source>
        <dbReference type="ARBA" id="ARBA00049551"/>
    </source>
</evidence>
<evidence type="ECO:0000256" key="8">
    <source>
        <dbReference type="ARBA" id="ARBA00022967"/>
    </source>
</evidence>
<evidence type="ECO:0000256" key="12">
    <source>
        <dbReference type="ARBA" id="ARBA00023075"/>
    </source>
</evidence>
<dbReference type="AlphaFoldDB" id="A0A1L6BZY3"/>
<keyword evidence="10 16" id="KW-1133">Transmembrane helix</keyword>
<keyword evidence="6 16" id="KW-0679">Respiratory chain</keyword>
<evidence type="ECO:0000256" key="9">
    <source>
        <dbReference type="ARBA" id="ARBA00022982"/>
    </source>
</evidence>
<protein>
    <recommendedName>
        <fullName evidence="4 16">NADH-ubiquinone oxidoreductase chain 4</fullName>
        <ecNumber evidence="3 16">7.1.1.2</ecNumber>
    </recommendedName>
</protein>
<gene>
    <name evidence="19" type="primary">nad4</name>
</gene>
<keyword evidence="5 16" id="KW-0813">Transport</keyword>
<dbReference type="PRINTS" id="PR01437">
    <property type="entry name" value="NUOXDRDTASE4"/>
</dbReference>
<sequence>MLAIIAPSLLGILPSKKFKESWNFKMWLTSILTFLIMMLIYPTLTLTYLCKETITLDSFNLPLIILTMWIASLMILSSQRSVLLTKSNSHIFTSLILLLTTTLILAFMTNKMLYFFILFELSLIPTLSLILTWGYQPERVQAGRYFMIYTVTASLPLLIALIHLSKSIPQSNLLFNTQLSAAHLSTHSILLLYGLFMAFLVKLPMFGFHLWLPKAHVQAPVAGSMILAGILLKLGGYGLIRVAPNTMIPKVPLLLILSFISLWGGLLASFICLQQTDMKSLIAYSSVGHMSFMLSGICSLSSWGAQGAMMMMISHGLASSGLFMLANSNYEMTSTRSIYLCKGGITSLPSLTLWWFLMSAMNMAAPPSLNLLAELSLFSSSFFLNFKLGLIAGALSFLAAAYTLFLFTSSQHGTTSKHLKSPTNPAYTTYLNAALHVIPGNVILLKTPILMS</sequence>
<dbReference type="InterPro" id="IPR000260">
    <property type="entry name" value="NADH4_N"/>
</dbReference>
<evidence type="ECO:0000256" key="16">
    <source>
        <dbReference type="RuleBase" id="RU003297"/>
    </source>
</evidence>
<dbReference type="GO" id="GO:0042773">
    <property type="term" value="P:ATP synthesis coupled electron transport"/>
    <property type="evidence" value="ECO:0007669"/>
    <property type="project" value="InterPro"/>
</dbReference>
<feature type="transmembrane region" description="Helical" evidence="16">
    <location>
        <begin position="308"/>
        <end position="326"/>
    </location>
</feature>
<feature type="transmembrane region" description="Helical" evidence="16">
    <location>
        <begin position="221"/>
        <end position="240"/>
    </location>
</feature>
<accession>A0A1L6BZY3</accession>
<comment type="function">
    <text evidence="16">Core subunit of the mitochondrial membrane respiratory chain NADH dehydrogenase (Complex I) which catalyzes electron transfer from NADH through the respiratory chain, using ubiquinone as an electron acceptor. Essential for the catalytic activity and assembly of complex I.</text>
</comment>
<dbReference type="GO" id="GO:0015990">
    <property type="term" value="P:electron transport coupled proton transport"/>
    <property type="evidence" value="ECO:0007669"/>
    <property type="project" value="TreeGrafter"/>
</dbReference>
<evidence type="ECO:0000256" key="2">
    <source>
        <dbReference type="ARBA" id="ARBA00009025"/>
    </source>
</evidence>